<keyword evidence="3" id="KW-1185">Reference proteome</keyword>
<evidence type="ECO:0000259" key="1">
    <source>
        <dbReference type="Pfam" id="PF01208"/>
    </source>
</evidence>
<dbReference type="CDD" id="cd03308">
    <property type="entry name" value="CmuA_CmuC_like"/>
    <property type="match status" value="1"/>
</dbReference>
<evidence type="ECO:0000313" key="2">
    <source>
        <dbReference type="EMBL" id="AGA69463.1"/>
    </source>
</evidence>
<dbReference type="EMBL" id="CP003344">
    <property type="protein sequence ID" value="AGA69463.1"/>
    <property type="molecule type" value="Genomic_DNA"/>
</dbReference>
<dbReference type="Pfam" id="PF01208">
    <property type="entry name" value="URO-D"/>
    <property type="match status" value="1"/>
</dbReference>
<name>L0F937_DESDL</name>
<proteinExistence type="predicted"/>
<protein>
    <submittedName>
        <fullName evidence="2">Uroporphyrinogen-III decarboxylase</fullName>
    </submittedName>
</protein>
<dbReference type="GO" id="GO:0006779">
    <property type="term" value="P:porphyrin-containing compound biosynthetic process"/>
    <property type="evidence" value="ECO:0007669"/>
    <property type="project" value="InterPro"/>
</dbReference>
<sequence length="397" mass="45350">MESSSKSSKTKEILYQERLTRYLDAMQGKKPDKVPIRLQLSEFMAKYAGIELQEIYYDLDRNIEAADKILTDFDVDVTMGGPSLWWGALHDAVGAKYLKFAGRQLSPNQQFQFVEQEYMVPEDYDAFIENPTQWILDTFLPRIHTEFSDPGSFRANLALIKGSAGMVIANNKNQQAVTHWAKNYGMPMSVTGMVKAPFDTLGDTLRGLRGIMKDLRKRPEKVLAALEVLIAHNIYYGLATSEGDRVLPVFLPLHRGSYPFLNPHEWNTFYWPSLKKVIEGLWNQGKRTMFYAEGNWTPYLERILELPERSIVFHMDQTDSQQVKRILGSRFCISGNVPNSLMAYGSPEQVREYVKRLLHDYAADGGFIIDTAGIMQTDVKAENVIALIETTRKYGVY</sequence>
<accession>L0F937</accession>
<dbReference type="HOGENOM" id="CLU_059388_0_0_9"/>
<dbReference type="InterPro" id="IPR052024">
    <property type="entry name" value="Methanogen_methyltrans"/>
</dbReference>
<reference evidence="3" key="1">
    <citation type="submission" date="2012-02" db="EMBL/GenBank/DDBJ databases">
        <title>Complete sequence of Desulfitobacterium dichloroeliminans LMG P-21439.</title>
        <authorList>
            <person name="Lucas S."/>
            <person name="Han J."/>
            <person name="Lapidus A."/>
            <person name="Cheng J.-F."/>
            <person name="Goodwin L."/>
            <person name="Pitluck S."/>
            <person name="Peters L."/>
            <person name="Ovchinnikova G."/>
            <person name="Teshima H."/>
            <person name="Detter J.C."/>
            <person name="Han C."/>
            <person name="Tapia R."/>
            <person name="Land M."/>
            <person name="Hauser L."/>
            <person name="Kyrpides N."/>
            <person name="Ivanova N."/>
            <person name="Pagani I."/>
            <person name="Kruse T."/>
            <person name="de Vos W.M."/>
            <person name="Boon N."/>
            <person name="Smidt H."/>
            <person name="Woyke T."/>
        </authorList>
    </citation>
    <scope>NUCLEOTIDE SEQUENCE [LARGE SCALE GENOMIC DNA]</scope>
    <source>
        <strain evidence="3">LMG P-21439 / DCA1</strain>
    </source>
</reference>
<dbReference type="Proteomes" id="UP000010797">
    <property type="component" value="Chromosome"/>
</dbReference>
<dbReference type="InterPro" id="IPR000257">
    <property type="entry name" value="Uroporphyrinogen_deCOase"/>
</dbReference>
<dbReference type="Gene3D" id="3.20.20.210">
    <property type="match status" value="1"/>
</dbReference>
<dbReference type="KEGG" id="ddl:Desdi_2018"/>
<organism evidence="2 3">
    <name type="scientific">Desulfitobacterium dichloroeliminans (strain LMG P-21439 / DCA1)</name>
    <dbReference type="NCBI Taxonomy" id="871963"/>
    <lineage>
        <taxon>Bacteria</taxon>
        <taxon>Bacillati</taxon>
        <taxon>Bacillota</taxon>
        <taxon>Clostridia</taxon>
        <taxon>Eubacteriales</taxon>
        <taxon>Desulfitobacteriaceae</taxon>
        <taxon>Desulfitobacterium</taxon>
    </lineage>
</organism>
<evidence type="ECO:0000313" key="3">
    <source>
        <dbReference type="Proteomes" id="UP000010797"/>
    </source>
</evidence>
<dbReference type="GO" id="GO:0004853">
    <property type="term" value="F:uroporphyrinogen decarboxylase activity"/>
    <property type="evidence" value="ECO:0007669"/>
    <property type="project" value="InterPro"/>
</dbReference>
<dbReference type="OrthoDB" id="9813603at2"/>
<dbReference type="RefSeq" id="WP_015262444.1">
    <property type="nucleotide sequence ID" value="NC_019903.1"/>
</dbReference>
<dbReference type="AlphaFoldDB" id="L0F937"/>
<dbReference type="InterPro" id="IPR038071">
    <property type="entry name" value="UROD/MetE-like_sf"/>
</dbReference>
<dbReference type="PANTHER" id="PTHR47099">
    <property type="entry name" value="METHYLCOBAMIDE:COM METHYLTRANSFERASE MTBA"/>
    <property type="match status" value="1"/>
</dbReference>
<dbReference type="SUPFAM" id="SSF51726">
    <property type="entry name" value="UROD/MetE-like"/>
    <property type="match status" value="1"/>
</dbReference>
<feature type="domain" description="Uroporphyrinogen decarboxylase (URO-D)" evidence="1">
    <location>
        <begin position="176"/>
        <end position="394"/>
    </location>
</feature>
<dbReference type="PANTHER" id="PTHR47099:SF1">
    <property type="entry name" value="METHYLCOBAMIDE:COM METHYLTRANSFERASE MTBA"/>
    <property type="match status" value="1"/>
</dbReference>
<gene>
    <name evidence="2" type="ordered locus">Desdi_2018</name>
</gene>
<dbReference type="STRING" id="871963.Desdi_2018"/>
<dbReference type="eggNOG" id="COG0407">
    <property type="taxonomic scope" value="Bacteria"/>
</dbReference>